<reference evidence="1 2" key="1">
    <citation type="submission" date="2016-01" db="EMBL/GenBank/DDBJ databases">
        <title>The new phylogeny of the genus Mycobacterium.</title>
        <authorList>
            <person name="Tarcisio F."/>
            <person name="Conor M."/>
            <person name="Antonella G."/>
            <person name="Elisabetta G."/>
            <person name="Giulia F.S."/>
            <person name="Sara T."/>
            <person name="Anna F."/>
            <person name="Clotilde B."/>
            <person name="Roberto B."/>
            <person name="Veronica D.S."/>
            <person name="Fabio R."/>
            <person name="Monica P."/>
            <person name="Olivier J."/>
            <person name="Enrico T."/>
            <person name="Nicola S."/>
        </authorList>
    </citation>
    <scope>NUCLEOTIDE SEQUENCE [LARGE SCALE GENOMIC DNA]</scope>
    <source>
        <strain evidence="1 2">DSM 44803</strain>
    </source>
</reference>
<dbReference type="Proteomes" id="UP000193781">
    <property type="component" value="Unassembled WGS sequence"/>
</dbReference>
<protein>
    <recommendedName>
        <fullName evidence="3">Lipoprotein LpqS</fullName>
    </recommendedName>
</protein>
<evidence type="ECO:0000313" key="2">
    <source>
        <dbReference type="Proteomes" id="UP000193781"/>
    </source>
</evidence>
<keyword evidence="2" id="KW-1185">Reference proteome</keyword>
<evidence type="ECO:0008006" key="3">
    <source>
        <dbReference type="Google" id="ProtNLM"/>
    </source>
</evidence>
<gene>
    <name evidence="1" type="ORF">AWC17_15665</name>
</gene>
<sequence>MALTVWVLAMLSHFGSLQPESAAPRPSPPSLTALGDGFTASIAAPQLTDDSLTACHYAFSNAVLPKSSSTTLTTLGVVVAVVAVAGWLAPRVVAAGRGPPCGAAAFLTGQDLLTRLCLIRR</sequence>
<name>A0A1X1YYM7_9MYCO</name>
<dbReference type="Pfam" id="PF26327">
    <property type="entry name" value="LpqS"/>
    <property type="match status" value="1"/>
</dbReference>
<dbReference type="InterPro" id="IPR058714">
    <property type="entry name" value="LpqS"/>
</dbReference>
<dbReference type="EMBL" id="LQPH01000164">
    <property type="protein sequence ID" value="ORW16160.1"/>
    <property type="molecule type" value="Genomic_DNA"/>
</dbReference>
<accession>A0A1X1YYM7</accession>
<comment type="caution">
    <text evidence="1">The sequence shown here is derived from an EMBL/GenBank/DDBJ whole genome shotgun (WGS) entry which is preliminary data.</text>
</comment>
<proteinExistence type="predicted"/>
<dbReference type="AlphaFoldDB" id="A0A1X1YYM7"/>
<organism evidence="1 2">
    <name type="scientific">Mycobacterium nebraskense</name>
    <dbReference type="NCBI Taxonomy" id="244292"/>
    <lineage>
        <taxon>Bacteria</taxon>
        <taxon>Bacillati</taxon>
        <taxon>Actinomycetota</taxon>
        <taxon>Actinomycetes</taxon>
        <taxon>Mycobacteriales</taxon>
        <taxon>Mycobacteriaceae</taxon>
        <taxon>Mycobacterium</taxon>
    </lineage>
</organism>
<evidence type="ECO:0000313" key="1">
    <source>
        <dbReference type="EMBL" id="ORW16160.1"/>
    </source>
</evidence>